<keyword evidence="5" id="KW-1185">Reference proteome</keyword>
<dbReference type="FunCoup" id="G0P6Y9">
    <property type="interactions" value="1954"/>
</dbReference>
<accession>G0P6Y9</accession>
<evidence type="ECO:0000256" key="2">
    <source>
        <dbReference type="SAM" id="Phobius"/>
    </source>
</evidence>
<organism evidence="5">
    <name type="scientific">Caenorhabditis brenneri</name>
    <name type="common">Nematode worm</name>
    <dbReference type="NCBI Taxonomy" id="135651"/>
    <lineage>
        <taxon>Eukaryota</taxon>
        <taxon>Metazoa</taxon>
        <taxon>Ecdysozoa</taxon>
        <taxon>Nematoda</taxon>
        <taxon>Chromadorea</taxon>
        <taxon>Rhabditida</taxon>
        <taxon>Rhabditina</taxon>
        <taxon>Rhabditomorpha</taxon>
        <taxon>Rhabditoidea</taxon>
        <taxon>Rhabditidae</taxon>
        <taxon>Peloderinae</taxon>
        <taxon>Caenorhabditis</taxon>
    </lineage>
</organism>
<name>G0P6Y9_CAEBE</name>
<evidence type="ECO:0000256" key="3">
    <source>
        <dbReference type="SAM" id="SignalP"/>
    </source>
</evidence>
<keyword evidence="2" id="KW-0812">Transmembrane</keyword>
<feature type="chain" id="PRO_5003405931" evidence="3">
    <location>
        <begin position="20"/>
        <end position="199"/>
    </location>
</feature>
<proteinExistence type="predicted"/>
<feature type="compositionally biased region" description="Polar residues" evidence="1">
    <location>
        <begin position="121"/>
        <end position="130"/>
    </location>
</feature>
<dbReference type="Proteomes" id="UP000008068">
    <property type="component" value="Unassembled WGS sequence"/>
</dbReference>
<evidence type="ECO:0000313" key="5">
    <source>
        <dbReference type="Proteomes" id="UP000008068"/>
    </source>
</evidence>
<feature type="transmembrane region" description="Helical" evidence="2">
    <location>
        <begin position="174"/>
        <end position="193"/>
    </location>
</feature>
<dbReference type="EMBL" id="GL380105">
    <property type="protein sequence ID" value="EGT46635.1"/>
    <property type="molecule type" value="Genomic_DNA"/>
</dbReference>
<keyword evidence="2" id="KW-1133">Transmembrane helix</keyword>
<dbReference type="eggNOG" id="ENOG502TI10">
    <property type="taxonomic scope" value="Eukaryota"/>
</dbReference>
<evidence type="ECO:0000313" key="4">
    <source>
        <dbReference type="EMBL" id="EGT46635.1"/>
    </source>
</evidence>
<dbReference type="AlphaFoldDB" id="G0P6Y9"/>
<keyword evidence="2" id="KW-0472">Membrane</keyword>
<reference evidence="5" key="1">
    <citation type="submission" date="2011-07" db="EMBL/GenBank/DDBJ databases">
        <authorList>
            <consortium name="Caenorhabditis brenneri Sequencing and Analysis Consortium"/>
            <person name="Wilson R.K."/>
        </authorList>
    </citation>
    <scope>NUCLEOTIDE SEQUENCE [LARGE SCALE GENOMIC DNA]</scope>
    <source>
        <strain evidence="5">PB2801</strain>
    </source>
</reference>
<gene>
    <name evidence="4" type="ORF">CAEBREN_29561</name>
</gene>
<sequence length="199" mass="22027">MRSKLSLFLVLSLILLSMADDSSESSDDDHKEKEDHSKDDPKDAESKGKDKKDKQKEEKNKNTQEIDYDDEEQSQWSAHSIDEMFLGKPTQKPTDESLTEEKTTIEPPQGLFGPNYYIENAGSSATTAAPNANKGDDESNGVEGSDGSQGQQGSQGSHGSGGNPFFPYPRPIDVWDRLLVLVAFPVCFFAVMLKAEMFR</sequence>
<feature type="region of interest" description="Disordered" evidence="1">
    <location>
        <begin position="20"/>
        <end position="164"/>
    </location>
</feature>
<dbReference type="OrthoDB" id="5876501at2759"/>
<keyword evidence="3" id="KW-0732">Signal</keyword>
<feature type="compositionally biased region" description="Low complexity" evidence="1">
    <location>
        <begin position="145"/>
        <end position="155"/>
    </location>
</feature>
<feature type="compositionally biased region" description="Basic and acidic residues" evidence="1">
    <location>
        <begin position="93"/>
        <end position="104"/>
    </location>
</feature>
<dbReference type="HOGENOM" id="CLU_1373303_0_0_1"/>
<evidence type="ECO:0000256" key="1">
    <source>
        <dbReference type="SAM" id="MobiDB-lite"/>
    </source>
</evidence>
<dbReference type="InParanoid" id="G0P6Y9"/>
<protein>
    <submittedName>
        <fullName evidence="4">Uncharacterized protein</fullName>
    </submittedName>
</protein>
<feature type="compositionally biased region" description="Basic and acidic residues" evidence="1">
    <location>
        <begin position="28"/>
        <end position="64"/>
    </location>
</feature>
<feature type="signal peptide" evidence="3">
    <location>
        <begin position="1"/>
        <end position="19"/>
    </location>
</feature>